<evidence type="ECO:0000313" key="2">
    <source>
        <dbReference type="Proteomes" id="UP000308600"/>
    </source>
</evidence>
<sequence>MDYHQFQLTIQTIEDVDREYEKTSQEIQRLQEHLQELRTYRNQLIPISRLPVETLAEIFQLTQTSPFDSENHSCGRVAMTVASVCRHWRHVVVSTPLLWNTIDITNVPWIRCSLERSRNLPLVVDVNLGQILGKTASDILSVTLRDLPRIKS</sequence>
<gene>
    <name evidence="1" type="ORF">BDN72DRAFT_802946</name>
</gene>
<feature type="non-terminal residue" evidence="1">
    <location>
        <position position="152"/>
    </location>
</feature>
<dbReference type="Proteomes" id="UP000308600">
    <property type="component" value="Unassembled WGS sequence"/>
</dbReference>
<dbReference type="EMBL" id="ML208505">
    <property type="protein sequence ID" value="TFK63773.1"/>
    <property type="molecule type" value="Genomic_DNA"/>
</dbReference>
<protein>
    <submittedName>
        <fullName evidence="1">Uncharacterized protein</fullName>
    </submittedName>
</protein>
<reference evidence="1 2" key="1">
    <citation type="journal article" date="2019" name="Nat. Ecol. Evol.">
        <title>Megaphylogeny resolves global patterns of mushroom evolution.</title>
        <authorList>
            <person name="Varga T."/>
            <person name="Krizsan K."/>
            <person name="Foldi C."/>
            <person name="Dima B."/>
            <person name="Sanchez-Garcia M."/>
            <person name="Sanchez-Ramirez S."/>
            <person name="Szollosi G.J."/>
            <person name="Szarkandi J.G."/>
            <person name="Papp V."/>
            <person name="Albert L."/>
            <person name="Andreopoulos W."/>
            <person name="Angelini C."/>
            <person name="Antonin V."/>
            <person name="Barry K.W."/>
            <person name="Bougher N.L."/>
            <person name="Buchanan P."/>
            <person name="Buyck B."/>
            <person name="Bense V."/>
            <person name="Catcheside P."/>
            <person name="Chovatia M."/>
            <person name="Cooper J."/>
            <person name="Damon W."/>
            <person name="Desjardin D."/>
            <person name="Finy P."/>
            <person name="Geml J."/>
            <person name="Haridas S."/>
            <person name="Hughes K."/>
            <person name="Justo A."/>
            <person name="Karasinski D."/>
            <person name="Kautmanova I."/>
            <person name="Kiss B."/>
            <person name="Kocsube S."/>
            <person name="Kotiranta H."/>
            <person name="LaButti K.M."/>
            <person name="Lechner B.E."/>
            <person name="Liimatainen K."/>
            <person name="Lipzen A."/>
            <person name="Lukacs Z."/>
            <person name="Mihaltcheva S."/>
            <person name="Morgado L.N."/>
            <person name="Niskanen T."/>
            <person name="Noordeloos M.E."/>
            <person name="Ohm R.A."/>
            <person name="Ortiz-Santana B."/>
            <person name="Ovrebo C."/>
            <person name="Racz N."/>
            <person name="Riley R."/>
            <person name="Savchenko A."/>
            <person name="Shiryaev A."/>
            <person name="Soop K."/>
            <person name="Spirin V."/>
            <person name="Szebenyi C."/>
            <person name="Tomsovsky M."/>
            <person name="Tulloss R.E."/>
            <person name="Uehling J."/>
            <person name="Grigoriev I.V."/>
            <person name="Vagvolgyi C."/>
            <person name="Papp T."/>
            <person name="Martin F.M."/>
            <person name="Miettinen O."/>
            <person name="Hibbett D.S."/>
            <person name="Nagy L.G."/>
        </authorList>
    </citation>
    <scope>NUCLEOTIDE SEQUENCE [LARGE SCALE GENOMIC DNA]</scope>
    <source>
        <strain evidence="1 2">NL-1719</strain>
    </source>
</reference>
<evidence type="ECO:0000313" key="1">
    <source>
        <dbReference type="EMBL" id="TFK63773.1"/>
    </source>
</evidence>
<accession>A0ACD3AD14</accession>
<keyword evidence="2" id="KW-1185">Reference proteome</keyword>
<name>A0ACD3AD14_9AGAR</name>
<proteinExistence type="predicted"/>
<organism evidence="1 2">
    <name type="scientific">Pluteus cervinus</name>
    <dbReference type="NCBI Taxonomy" id="181527"/>
    <lineage>
        <taxon>Eukaryota</taxon>
        <taxon>Fungi</taxon>
        <taxon>Dikarya</taxon>
        <taxon>Basidiomycota</taxon>
        <taxon>Agaricomycotina</taxon>
        <taxon>Agaricomycetes</taxon>
        <taxon>Agaricomycetidae</taxon>
        <taxon>Agaricales</taxon>
        <taxon>Pluteineae</taxon>
        <taxon>Pluteaceae</taxon>
        <taxon>Pluteus</taxon>
    </lineage>
</organism>